<feature type="compositionally biased region" description="Basic and acidic residues" evidence="2">
    <location>
        <begin position="2088"/>
        <end position="2099"/>
    </location>
</feature>
<feature type="region of interest" description="Disordered" evidence="2">
    <location>
        <begin position="1200"/>
        <end position="1220"/>
    </location>
</feature>
<dbReference type="InParanoid" id="G0MUU0"/>
<dbReference type="PANTHER" id="PTHR48125">
    <property type="entry name" value="LP07818P1"/>
    <property type="match status" value="1"/>
</dbReference>
<feature type="region of interest" description="Disordered" evidence="2">
    <location>
        <begin position="1"/>
        <end position="82"/>
    </location>
</feature>
<keyword evidence="1" id="KW-0175">Coiled coil</keyword>
<protein>
    <submittedName>
        <fullName evidence="3">Uncharacterized protein</fullName>
    </submittedName>
</protein>
<feature type="compositionally biased region" description="Acidic residues" evidence="2">
    <location>
        <begin position="1712"/>
        <end position="1722"/>
    </location>
</feature>
<evidence type="ECO:0000256" key="2">
    <source>
        <dbReference type="SAM" id="MobiDB-lite"/>
    </source>
</evidence>
<dbReference type="STRING" id="135651.G0MUU0"/>
<feature type="region of interest" description="Disordered" evidence="2">
    <location>
        <begin position="990"/>
        <end position="1012"/>
    </location>
</feature>
<feature type="region of interest" description="Disordered" evidence="2">
    <location>
        <begin position="1813"/>
        <end position="1835"/>
    </location>
</feature>
<feature type="compositionally biased region" description="Low complexity" evidence="2">
    <location>
        <begin position="1245"/>
        <end position="1254"/>
    </location>
</feature>
<feature type="compositionally biased region" description="Basic and acidic residues" evidence="2">
    <location>
        <begin position="1384"/>
        <end position="1427"/>
    </location>
</feature>
<feature type="compositionally biased region" description="Pro residues" evidence="2">
    <location>
        <begin position="1755"/>
        <end position="1783"/>
    </location>
</feature>
<feature type="region of interest" description="Disordered" evidence="2">
    <location>
        <begin position="1683"/>
        <end position="1786"/>
    </location>
</feature>
<feature type="region of interest" description="Disordered" evidence="2">
    <location>
        <begin position="1456"/>
        <end position="1631"/>
    </location>
</feature>
<feature type="region of interest" description="Disordered" evidence="2">
    <location>
        <begin position="2028"/>
        <end position="2099"/>
    </location>
</feature>
<feature type="compositionally biased region" description="Basic and acidic residues" evidence="2">
    <location>
        <begin position="1458"/>
        <end position="1468"/>
    </location>
</feature>
<keyword evidence="4" id="KW-1185">Reference proteome</keyword>
<feature type="compositionally biased region" description="Basic and acidic residues" evidence="2">
    <location>
        <begin position="56"/>
        <end position="82"/>
    </location>
</feature>
<name>G0MUU0_CAEBE</name>
<feature type="region of interest" description="Disordered" evidence="2">
    <location>
        <begin position="896"/>
        <end position="924"/>
    </location>
</feature>
<feature type="coiled-coil region" evidence="1">
    <location>
        <begin position="221"/>
        <end position="297"/>
    </location>
</feature>
<feature type="compositionally biased region" description="Pro residues" evidence="2">
    <location>
        <begin position="397"/>
        <end position="424"/>
    </location>
</feature>
<proteinExistence type="predicted"/>
<feature type="compositionally biased region" description="Basic and acidic residues" evidence="2">
    <location>
        <begin position="2045"/>
        <end position="2072"/>
    </location>
</feature>
<reference evidence="4" key="1">
    <citation type="submission" date="2011-07" db="EMBL/GenBank/DDBJ databases">
        <authorList>
            <consortium name="Caenorhabditis brenneri Sequencing and Analysis Consortium"/>
            <person name="Wilson R.K."/>
        </authorList>
    </citation>
    <scope>NUCLEOTIDE SEQUENCE [LARGE SCALE GENOMIC DNA]</scope>
    <source>
        <strain evidence="4">PB2801</strain>
    </source>
</reference>
<feature type="compositionally biased region" description="Low complexity" evidence="2">
    <location>
        <begin position="990"/>
        <end position="999"/>
    </location>
</feature>
<accession>G0MUU0</accession>
<gene>
    <name evidence="3" type="ORF">CAEBREN_10777</name>
</gene>
<evidence type="ECO:0000313" key="3">
    <source>
        <dbReference type="EMBL" id="EGT44464.1"/>
    </source>
</evidence>
<feature type="compositionally biased region" description="Acidic residues" evidence="2">
    <location>
        <begin position="1473"/>
        <end position="1484"/>
    </location>
</feature>
<dbReference type="PANTHER" id="PTHR48125:SF12">
    <property type="entry name" value="AT HOOK TRANSCRIPTION FACTOR FAMILY-RELATED"/>
    <property type="match status" value="1"/>
</dbReference>
<evidence type="ECO:0000256" key="1">
    <source>
        <dbReference type="SAM" id="Coils"/>
    </source>
</evidence>
<dbReference type="EMBL" id="GL379813">
    <property type="protein sequence ID" value="EGT44464.1"/>
    <property type="molecule type" value="Genomic_DNA"/>
</dbReference>
<feature type="compositionally biased region" description="Basic and acidic residues" evidence="2">
    <location>
        <begin position="1730"/>
        <end position="1739"/>
    </location>
</feature>
<feature type="compositionally biased region" description="Pro residues" evidence="2">
    <location>
        <begin position="909"/>
        <end position="922"/>
    </location>
</feature>
<dbReference type="HOGENOM" id="CLU_232405_0_0_1"/>
<evidence type="ECO:0000313" key="4">
    <source>
        <dbReference type="Proteomes" id="UP000008068"/>
    </source>
</evidence>
<feature type="compositionally biased region" description="Acidic residues" evidence="2">
    <location>
        <begin position="2073"/>
        <end position="2087"/>
    </location>
</feature>
<feature type="region of interest" description="Disordered" evidence="2">
    <location>
        <begin position="311"/>
        <end position="347"/>
    </location>
</feature>
<feature type="compositionally biased region" description="Pro residues" evidence="2">
    <location>
        <begin position="1889"/>
        <end position="1903"/>
    </location>
</feature>
<feature type="region of interest" description="Disordered" evidence="2">
    <location>
        <begin position="1233"/>
        <end position="1269"/>
    </location>
</feature>
<feature type="compositionally biased region" description="Low complexity" evidence="2">
    <location>
        <begin position="896"/>
        <end position="908"/>
    </location>
</feature>
<feature type="compositionally biased region" description="Pro residues" evidence="2">
    <location>
        <begin position="1000"/>
        <end position="1012"/>
    </location>
</feature>
<feature type="compositionally biased region" description="Pro residues" evidence="2">
    <location>
        <begin position="1200"/>
        <end position="1219"/>
    </location>
</feature>
<feature type="region of interest" description="Disordered" evidence="2">
    <location>
        <begin position="1885"/>
        <end position="1909"/>
    </location>
</feature>
<organism evidence="4">
    <name type="scientific">Caenorhabditis brenneri</name>
    <name type="common">Nematode worm</name>
    <dbReference type="NCBI Taxonomy" id="135651"/>
    <lineage>
        <taxon>Eukaryota</taxon>
        <taxon>Metazoa</taxon>
        <taxon>Ecdysozoa</taxon>
        <taxon>Nematoda</taxon>
        <taxon>Chromadorea</taxon>
        <taxon>Rhabditida</taxon>
        <taxon>Rhabditina</taxon>
        <taxon>Rhabditomorpha</taxon>
        <taxon>Rhabditoidea</taxon>
        <taxon>Rhabditidae</taxon>
        <taxon>Peloderinae</taxon>
        <taxon>Caenorhabditis</taxon>
    </lineage>
</organism>
<dbReference type="Proteomes" id="UP000008068">
    <property type="component" value="Unassembled WGS sequence"/>
</dbReference>
<feature type="compositionally biased region" description="Basic and acidic residues" evidence="2">
    <location>
        <begin position="1593"/>
        <end position="1608"/>
    </location>
</feature>
<feature type="region of interest" description="Disordered" evidence="2">
    <location>
        <begin position="1375"/>
        <end position="1438"/>
    </location>
</feature>
<sequence length="2099" mass="239984">MSGEGQRRVQFREPERRVLKRTREPSPEQEEQAGPPENEDQPGPSEQLADPQPPPRKKEFHPSRLNEDREGGTLSRRDGEQRAHLRERIQELQDQQRNEDHDRILEAIGFAPDPLDPVVAEPVPLIIDEAHPDRAVSQAELNELVAGIQELYQRNLQAEHGDDFQIVRNPPYPDIMIENRDERRRYLHEFHFRFRLQRGLRDGRIPRRIDREEQLFAMGEFEEFREERRRLGRDLREVEREVRENRERRALERLRAREQQRARERQRAREELIEDRIANHEANIRRIQAQADNLILNFDGNLGRRRRELLERARRQPPGGDDVDAEAPNRPRWPRPLQDGGAAPGRNVQDEENMVEFLDQVYGQNLPEVRPPLNAQQNFERRLDILERQNALRNRPRPPSPEPPRPASPDPAAPGPAPAPPVPDPVAIAHAYHVAAARAQGGPGRVALRYERDGEVRNIPIPRPDQLPQRVARYQNLLNAIQRFLPHRVAPNIQEYVEQNLVVVPEDEVAVNPDDVVNPDVPPLEPGVLDEANNPFFNQEVEEQPQREFVWNHEAFFRVQRLFNAFLHYVMQFETVTWQFREIMAAVRDQNPPLMADIRNELDDMRFLLDQIFRYYRLFFVRQENDFAPQLDLFITNRFRHHRDQTMHFQDLAGLLQNGLRARPQNFMDRMNRFLDALMPREGEEMQRWEVLARMDPAEQQRRIELVLAQLEQQQRVELYRIRNERLAAQGDQRPQDPRPEARQVPVMRAGQQVPQVPQPGAFRVVPYPEFQAEMARLINGAAQIRAQLAQNQGPQDPNIAQPVAPAPPVIPPAAPAIQQDDQEAMNRLLNRLAQAAVRIVPPRLPENADQPPEIQPGLYQEYVPVQIPPGDLQNLLQQLQRQYGAPGNLLPAQQLQQQDGAQNQQPVAPAPPQAPAIPPAAPAVDQNDQEAMNRLLNRLAQAAVRIVPPRLPENADQPPENQPGLYQEYVPVQIPPGDLQNLLQQLQGQYGAQNQQPAAPAPPQAPAIPPAAPAIQQNEQDPMNWFVNNLAQAPQIRIIHPRLPENADEPPQIQPRMYQQYVAVQMPPGDQQNLLQQLQGQHGAPGNLLPAQQLQGQDGAQNQQPAAHYLLLNHLPPAGVPYQILHPAPEHLVPPAPAPPAVNAPMQPPDNNRQMLERRFRERLMQFAPVVRPAPAVPPAHQVPQPMMPPVVPPVPVAEPAAPAPAPEAAQPEPPGPPAVEVVHDIPAPPVAEQVPQRPRRPRAPAVPQAAPVAQPPQAPAPEAAQPGRQPIEVITLDDAPEDHRGPVGPVEPNRVPVQRPQLQLDIMNTRVGCLRIRLVSNLTRVRLIENEAVLNRNSERRVDSDRRIEWIQNLRQSIEALRRTVPQPRRLGQYDEEDVALDEERTRGHTEALERYERENAARLRRFRESQRAERRPAEPAREPEPQPAPEVAVPQEPQRAPLHANLIQALQAHAQEQEQMRRAAEQENQSSDDSDGDDEDNAPGNAPAIPRNRREPSPDGILNEVEHEVADEVADDTIDEASDSDKSDDEEGDEDEAPRPLLAEDLNAEIEDMFAELAQDPNQQQEDQGGPAGNENPGQGEAMEGVQEAGPHHREPNHPEADHDYAPPAYRMNQRERSPEFELLDIVPEDAGPIREEDEFMEGIEDVLQELDGALGPGHFAVVVPADGNAEENMEEIWRLQQELEGVPAAAQEEQPSGSNPPAPREDQPAEEAAIEIDVVEQFAEGIQRREQEAEATRAGMANNLERLLAQVPPPPAAPVAPAPQPPPAPPQQQRPPVQPPHNVRAWMRQNIPANEYGRRMMMERQRIRELSAERRRQRAQEERQRIREVEREQEAALPNLWRAEARRQFEQIAPEERAIHGPRIIGEALAARYQEQQMFRDLHGAPPPPRSPSPPPPREPPPRHDDLMREQAQQYMNERIAAQFAHRRQRLEQERRGQVEEVGPDLEQQRHRVPWALFGDLDIEPVDPRALHRRRRRERMYRFIERQLPDRPVHRLVEMVQQMENMEERLIDERLDMLEPREIRDADVVPPAPEEPAIEEPAPRGRPERRQRDDEPHPAEPPVRRARMEEEEEVEQIEEDEEALERAWRRRDRDP</sequence>
<feature type="compositionally biased region" description="Acidic residues" evidence="2">
    <location>
        <begin position="1514"/>
        <end position="1539"/>
    </location>
</feature>
<feature type="region of interest" description="Disordered" evidence="2">
    <location>
        <begin position="391"/>
        <end position="425"/>
    </location>
</feature>
<feature type="compositionally biased region" description="Basic and acidic residues" evidence="2">
    <location>
        <begin position="1"/>
        <end position="26"/>
    </location>
</feature>